<accession>A0A7C3SIE9</accession>
<evidence type="ECO:0000256" key="12">
    <source>
        <dbReference type="SAM" id="Coils"/>
    </source>
</evidence>
<dbReference type="Gene3D" id="1.10.8.60">
    <property type="match status" value="1"/>
</dbReference>
<evidence type="ECO:0000256" key="5">
    <source>
        <dbReference type="ARBA" id="ARBA00022840"/>
    </source>
</evidence>
<dbReference type="InterPro" id="IPR003593">
    <property type="entry name" value="AAA+_ATPase"/>
</dbReference>
<evidence type="ECO:0000256" key="11">
    <source>
        <dbReference type="PROSITE-ProRule" id="PRU00169"/>
    </source>
</evidence>
<feature type="coiled-coil region" evidence="12">
    <location>
        <begin position="114"/>
        <end position="141"/>
    </location>
</feature>
<dbReference type="PROSITE" id="PS00688">
    <property type="entry name" value="SIGMA54_INTERACT_3"/>
    <property type="match status" value="1"/>
</dbReference>
<dbReference type="Gene3D" id="3.40.50.2300">
    <property type="match status" value="1"/>
</dbReference>
<dbReference type="CDD" id="cd00009">
    <property type="entry name" value="AAA"/>
    <property type="match status" value="1"/>
</dbReference>
<evidence type="ECO:0000256" key="2">
    <source>
        <dbReference type="ARBA" id="ARBA00022490"/>
    </source>
</evidence>
<dbReference type="GO" id="GO:0000160">
    <property type="term" value="P:phosphorelay signal transduction system"/>
    <property type="evidence" value="ECO:0007669"/>
    <property type="project" value="UniProtKB-KW"/>
</dbReference>
<keyword evidence="2" id="KW-0963">Cytoplasm</keyword>
<gene>
    <name evidence="15" type="ORF">ENV62_02205</name>
</gene>
<evidence type="ECO:0000256" key="7">
    <source>
        <dbReference type="ARBA" id="ARBA00023015"/>
    </source>
</evidence>
<dbReference type="Pfam" id="PF00072">
    <property type="entry name" value="Response_reg"/>
    <property type="match status" value="1"/>
</dbReference>
<evidence type="ECO:0000256" key="9">
    <source>
        <dbReference type="ARBA" id="ARBA00023159"/>
    </source>
</evidence>
<comment type="caution">
    <text evidence="15">The sequence shown here is derived from an EMBL/GenBank/DDBJ whole genome shotgun (WGS) entry which is preliminary data.</text>
</comment>
<feature type="domain" description="Sigma-54 factor interaction" evidence="13">
    <location>
        <begin position="144"/>
        <end position="373"/>
    </location>
</feature>
<dbReference type="FunFam" id="3.40.50.300:FF:000006">
    <property type="entry name" value="DNA-binding transcriptional regulator NtrC"/>
    <property type="match status" value="1"/>
</dbReference>
<dbReference type="Pfam" id="PF25601">
    <property type="entry name" value="AAA_lid_14"/>
    <property type="match status" value="1"/>
</dbReference>
<reference evidence="15" key="1">
    <citation type="journal article" date="2020" name="mSystems">
        <title>Genome- and Community-Level Interaction Insights into Carbon Utilization and Element Cycling Functions of Hydrothermarchaeota in Hydrothermal Sediment.</title>
        <authorList>
            <person name="Zhou Z."/>
            <person name="Liu Y."/>
            <person name="Xu W."/>
            <person name="Pan J."/>
            <person name="Luo Z.H."/>
            <person name="Li M."/>
        </authorList>
    </citation>
    <scope>NUCLEOTIDE SEQUENCE [LARGE SCALE GENOMIC DNA]</scope>
    <source>
        <strain evidence="15">SpSt-776</strain>
    </source>
</reference>
<keyword evidence="12" id="KW-0175">Coiled coil</keyword>
<dbReference type="AlphaFoldDB" id="A0A7C3SIE9"/>
<dbReference type="InterPro" id="IPR025662">
    <property type="entry name" value="Sigma_54_int_dom_ATP-bd_1"/>
</dbReference>
<dbReference type="SUPFAM" id="SSF52540">
    <property type="entry name" value="P-loop containing nucleoside triphosphate hydrolases"/>
    <property type="match status" value="1"/>
</dbReference>
<evidence type="ECO:0000259" key="14">
    <source>
        <dbReference type="PROSITE" id="PS50110"/>
    </source>
</evidence>
<keyword evidence="5" id="KW-0067">ATP-binding</keyword>
<evidence type="ECO:0000256" key="6">
    <source>
        <dbReference type="ARBA" id="ARBA00023012"/>
    </source>
</evidence>
<evidence type="ECO:0000256" key="3">
    <source>
        <dbReference type="ARBA" id="ARBA00022553"/>
    </source>
</evidence>
<dbReference type="SMART" id="SM00382">
    <property type="entry name" value="AAA"/>
    <property type="match status" value="1"/>
</dbReference>
<dbReference type="InterPro" id="IPR025944">
    <property type="entry name" value="Sigma_54_int_dom_CS"/>
</dbReference>
<dbReference type="InterPro" id="IPR009057">
    <property type="entry name" value="Homeodomain-like_sf"/>
</dbReference>
<dbReference type="FunFam" id="3.40.50.2300:FF:000018">
    <property type="entry name" value="DNA-binding transcriptional regulator NtrC"/>
    <property type="match status" value="1"/>
</dbReference>
<dbReference type="SUPFAM" id="SSF46689">
    <property type="entry name" value="Homeodomain-like"/>
    <property type="match status" value="1"/>
</dbReference>
<dbReference type="FunFam" id="1.10.8.60:FF:000014">
    <property type="entry name" value="DNA-binding transcriptional regulator NtrC"/>
    <property type="match status" value="1"/>
</dbReference>
<dbReference type="Pfam" id="PF00158">
    <property type="entry name" value="Sigma54_activat"/>
    <property type="match status" value="1"/>
</dbReference>
<dbReference type="Gene3D" id="1.10.10.60">
    <property type="entry name" value="Homeodomain-like"/>
    <property type="match status" value="1"/>
</dbReference>
<comment type="subcellular location">
    <subcellularLocation>
        <location evidence="1">Cytoplasm</location>
    </subcellularLocation>
</comment>
<evidence type="ECO:0000313" key="15">
    <source>
        <dbReference type="EMBL" id="HGB14039.1"/>
    </source>
</evidence>
<dbReference type="PANTHER" id="PTHR32071:SF119">
    <property type="entry name" value="SIGMA L-DEPENDENT TRANSCRIPTIONAL REGULATOR YPLP-RELATED"/>
    <property type="match status" value="1"/>
</dbReference>
<dbReference type="Gene3D" id="3.40.50.300">
    <property type="entry name" value="P-loop containing nucleotide triphosphate hydrolases"/>
    <property type="match status" value="1"/>
</dbReference>
<name>A0A7C3SIE9_9BACT</name>
<dbReference type="InterPro" id="IPR027417">
    <property type="entry name" value="P-loop_NTPase"/>
</dbReference>
<evidence type="ECO:0000256" key="4">
    <source>
        <dbReference type="ARBA" id="ARBA00022741"/>
    </source>
</evidence>
<keyword evidence="6" id="KW-0902">Two-component regulatory system</keyword>
<keyword evidence="8" id="KW-0238">DNA-binding</keyword>
<dbReference type="InterPro" id="IPR002197">
    <property type="entry name" value="HTH_Fis"/>
</dbReference>
<dbReference type="PROSITE" id="PS50110">
    <property type="entry name" value="RESPONSE_REGULATORY"/>
    <property type="match status" value="1"/>
</dbReference>
<sequence>MNPSRILIVDDEPIARENLEFILRKEGYDTLAVDSGVAAFHELEKGEFDLVITDLRMKQIDGMQVLERTREIYPDTEVIVITGYATVASAVEAMQKGAYHYLAKPYNNEEVRILVKKALEKRNLRLEVRELKREIRNQKGVPLLIGKNAKIEALRQTIAQIAPTDTNVLILGETGTGKELVAKAIHHLSARADRRFLAINCGAFTEDLLANELFGHEKEAFTGARGVKKGLLEVAPGGTIFLDEIGDMPWSMQAKLLRVIQEKTMMRVGGTVEIPVDIRILAATNKDLKQEVERGTFRKDLYYRLNVVTLSVPPLAERRDDIPLLAHHFLQKFANAQGKSVNQISKEVMDVLMNYEFPGNVRELENIMERAVTLCTGPVIELRHLAPDLQQRQFQVSRRQRHKFLTLQDYEREYIDWVLTQVNGNKTRAAEILGIDRASLWRKLKRYETQ</sequence>
<protein>
    <submittedName>
        <fullName evidence="15">Sigma-54-dependent Fis family transcriptional regulator</fullName>
    </submittedName>
</protein>
<dbReference type="InterPro" id="IPR058031">
    <property type="entry name" value="AAA_lid_NorR"/>
</dbReference>
<evidence type="ECO:0000259" key="13">
    <source>
        <dbReference type="PROSITE" id="PS50045"/>
    </source>
</evidence>
<dbReference type="InterPro" id="IPR011006">
    <property type="entry name" value="CheY-like_superfamily"/>
</dbReference>
<dbReference type="PROSITE" id="PS50045">
    <property type="entry name" value="SIGMA54_INTERACT_4"/>
    <property type="match status" value="1"/>
</dbReference>
<dbReference type="SMART" id="SM00448">
    <property type="entry name" value="REC"/>
    <property type="match status" value="1"/>
</dbReference>
<evidence type="ECO:0000256" key="8">
    <source>
        <dbReference type="ARBA" id="ARBA00023125"/>
    </source>
</evidence>
<keyword evidence="7" id="KW-0805">Transcription regulation</keyword>
<keyword evidence="3 11" id="KW-0597">Phosphoprotein</keyword>
<keyword evidence="4" id="KW-0547">Nucleotide-binding</keyword>
<dbReference type="GO" id="GO:0006355">
    <property type="term" value="P:regulation of DNA-templated transcription"/>
    <property type="evidence" value="ECO:0007669"/>
    <property type="project" value="InterPro"/>
</dbReference>
<feature type="modified residue" description="4-aspartylphosphate" evidence="11">
    <location>
        <position position="54"/>
    </location>
</feature>
<dbReference type="SUPFAM" id="SSF52172">
    <property type="entry name" value="CheY-like"/>
    <property type="match status" value="1"/>
</dbReference>
<dbReference type="GO" id="GO:0043565">
    <property type="term" value="F:sequence-specific DNA binding"/>
    <property type="evidence" value="ECO:0007669"/>
    <property type="project" value="InterPro"/>
</dbReference>
<evidence type="ECO:0000256" key="1">
    <source>
        <dbReference type="ARBA" id="ARBA00004496"/>
    </source>
</evidence>
<dbReference type="InterPro" id="IPR001789">
    <property type="entry name" value="Sig_transdc_resp-reg_receiver"/>
</dbReference>
<keyword evidence="10" id="KW-0804">Transcription</keyword>
<dbReference type="PROSITE" id="PS00675">
    <property type="entry name" value="SIGMA54_INTERACT_1"/>
    <property type="match status" value="1"/>
</dbReference>
<keyword evidence="9" id="KW-0010">Activator</keyword>
<dbReference type="EMBL" id="DTHB01000016">
    <property type="protein sequence ID" value="HGB14039.1"/>
    <property type="molecule type" value="Genomic_DNA"/>
</dbReference>
<dbReference type="InterPro" id="IPR002078">
    <property type="entry name" value="Sigma_54_int"/>
</dbReference>
<organism evidence="15">
    <name type="scientific">Desulfobacca acetoxidans</name>
    <dbReference type="NCBI Taxonomy" id="60893"/>
    <lineage>
        <taxon>Bacteria</taxon>
        <taxon>Pseudomonadati</taxon>
        <taxon>Thermodesulfobacteriota</taxon>
        <taxon>Desulfobaccia</taxon>
        <taxon>Desulfobaccales</taxon>
        <taxon>Desulfobaccaceae</taxon>
        <taxon>Desulfobacca</taxon>
    </lineage>
</organism>
<feature type="domain" description="Response regulatory" evidence="14">
    <location>
        <begin position="5"/>
        <end position="119"/>
    </location>
</feature>
<dbReference type="PANTHER" id="PTHR32071">
    <property type="entry name" value="TRANSCRIPTIONAL REGULATORY PROTEIN"/>
    <property type="match status" value="1"/>
</dbReference>
<evidence type="ECO:0000256" key="10">
    <source>
        <dbReference type="ARBA" id="ARBA00023163"/>
    </source>
</evidence>
<dbReference type="GO" id="GO:0005524">
    <property type="term" value="F:ATP binding"/>
    <property type="evidence" value="ECO:0007669"/>
    <property type="project" value="UniProtKB-KW"/>
</dbReference>
<dbReference type="GO" id="GO:0005737">
    <property type="term" value="C:cytoplasm"/>
    <property type="evidence" value="ECO:0007669"/>
    <property type="project" value="UniProtKB-SubCell"/>
</dbReference>
<dbReference type="Pfam" id="PF02954">
    <property type="entry name" value="HTH_8"/>
    <property type="match status" value="1"/>
</dbReference>
<proteinExistence type="predicted"/>
<dbReference type="PRINTS" id="PR01590">
    <property type="entry name" value="HTHFIS"/>
</dbReference>